<dbReference type="EMBL" id="BGZK01000484">
    <property type="protein sequence ID" value="GBP46454.1"/>
    <property type="molecule type" value="Genomic_DNA"/>
</dbReference>
<dbReference type="InterPro" id="IPR016181">
    <property type="entry name" value="Acyl_CoA_acyltransferase"/>
</dbReference>
<dbReference type="Gene3D" id="3.40.630.30">
    <property type="match status" value="1"/>
</dbReference>
<dbReference type="OrthoDB" id="7200114at2759"/>
<dbReference type="Pfam" id="PF00583">
    <property type="entry name" value="Acetyltransf_1"/>
    <property type="match status" value="1"/>
</dbReference>
<dbReference type="STRING" id="151549.A0A4C1W8G4"/>
<dbReference type="AlphaFoldDB" id="A0A4C1W8G4"/>
<keyword evidence="3" id="KW-1185">Reference proteome</keyword>
<dbReference type="GO" id="GO:0008080">
    <property type="term" value="F:N-acetyltransferase activity"/>
    <property type="evidence" value="ECO:0007669"/>
    <property type="project" value="TreeGrafter"/>
</dbReference>
<evidence type="ECO:0000313" key="3">
    <source>
        <dbReference type="Proteomes" id="UP000299102"/>
    </source>
</evidence>
<dbReference type="PROSITE" id="PS51186">
    <property type="entry name" value="GNAT"/>
    <property type="match status" value="1"/>
</dbReference>
<dbReference type="SUPFAM" id="SSF55729">
    <property type="entry name" value="Acyl-CoA N-acyltransferases (Nat)"/>
    <property type="match status" value="1"/>
</dbReference>
<organism evidence="2 3">
    <name type="scientific">Eumeta variegata</name>
    <name type="common">Bagworm moth</name>
    <name type="synonym">Eumeta japonica</name>
    <dbReference type="NCBI Taxonomy" id="151549"/>
    <lineage>
        <taxon>Eukaryota</taxon>
        <taxon>Metazoa</taxon>
        <taxon>Ecdysozoa</taxon>
        <taxon>Arthropoda</taxon>
        <taxon>Hexapoda</taxon>
        <taxon>Insecta</taxon>
        <taxon>Pterygota</taxon>
        <taxon>Neoptera</taxon>
        <taxon>Endopterygota</taxon>
        <taxon>Lepidoptera</taxon>
        <taxon>Glossata</taxon>
        <taxon>Ditrysia</taxon>
        <taxon>Tineoidea</taxon>
        <taxon>Psychidae</taxon>
        <taxon>Oiketicinae</taxon>
        <taxon>Eumeta</taxon>
    </lineage>
</organism>
<dbReference type="PANTHER" id="PTHR20905:SF32">
    <property type="entry name" value="ARYLALKYLAMINE N-ACETYLTRANSFERASE-LIKE 7, ISOFORM A"/>
    <property type="match status" value="1"/>
</dbReference>
<evidence type="ECO:0000259" key="1">
    <source>
        <dbReference type="PROSITE" id="PS51186"/>
    </source>
</evidence>
<protein>
    <recommendedName>
        <fullName evidence="1">N-acetyltransferase domain-containing protein</fullName>
    </recommendedName>
</protein>
<dbReference type="PANTHER" id="PTHR20905">
    <property type="entry name" value="N-ACETYLTRANSFERASE-RELATED"/>
    <property type="match status" value="1"/>
</dbReference>
<evidence type="ECO:0000313" key="2">
    <source>
        <dbReference type="EMBL" id="GBP46454.1"/>
    </source>
</evidence>
<dbReference type="Proteomes" id="UP000299102">
    <property type="component" value="Unassembled WGS sequence"/>
</dbReference>
<comment type="caution">
    <text evidence="2">The sequence shown here is derived from an EMBL/GenBank/DDBJ whole genome shotgun (WGS) entry which is preliminary data.</text>
</comment>
<sequence length="287" mass="31839">MRGGKDFYRFASTPAPNQITAGVGFDGDTFSVFCFVVLGARWGRSLSLRVPEKKGLDRQTDGQQGDPVKVPFFLSSTTKNGEEVNFRIQNLTLDRLEEVVDTMLNKNLNEELFVKAAGISKSIEAITEMQKLYYSLLNDSQNAALVCCVDDERAEIAGFNMLYRGTNKDNMIEEMAKEVTHGFCDPFDKLNIEVYLGGAGLYVNEDYRGCGVATQLLKARKPLCEELSIPLTGAWFTGLGSQKAAEKAGYEVLGEMSYEELAEKTDLTFENAPESCKFMVLKIDSSQ</sequence>
<reference evidence="2 3" key="1">
    <citation type="journal article" date="2019" name="Commun. Biol.">
        <title>The bagworm genome reveals a unique fibroin gene that provides high tensile strength.</title>
        <authorList>
            <person name="Kono N."/>
            <person name="Nakamura H."/>
            <person name="Ohtoshi R."/>
            <person name="Tomita M."/>
            <person name="Numata K."/>
            <person name="Arakawa K."/>
        </authorList>
    </citation>
    <scope>NUCLEOTIDE SEQUENCE [LARGE SCALE GENOMIC DNA]</scope>
</reference>
<dbReference type="InterPro" id="IPR000182">
    <property type="entry name" value="GNAT_dom"/>
</dbReference>
<proteinExistence type="predicted"/>
<name>A0A4C1W8G4_EUMVA</name>
<accession>A0A4C1W8G4</accession>
<feature type="domain" description="N-acetyltransferase" evidence="1">
    <location>
        <begin position="91"/>
        <end position="268"/>
    </location>
</feature>
<gene>
    <name evidence="2" type="ORF">EVAR_28031_1</name>
</gene>